<gene>
    <name evidence="9" type="ORF">CTEN210_02259</name>
</gene>
<feature type="region of interest" description="Disordered" evidence="7">
    <location>
        <begin position="280"/>
        <end position="309"/>
    </location>
</feature>
<protein>
    <recommendedName>
        <fullName evidence="8">PHD-type domain-containing protein</fullName>
    </recommendedName>
</protein>
<name>A0AAD3H0F6_9STRA</name>
<feature type="region of interest" description="Disordered" evidence="7">
    <location>
        <begin position="725"/>
        <end position="831"/>
    </location>
</feature>
<evidence type="ECO:0000256" key="6">
    <source>
        <dbReference type="PROSITE-ProRule" id="PRU00146"/>
    </source>
</evidence>
<evidence type="ECO:0000259" key="8">
    <source>
        <dbReference type="PROSITE" id="PS50016"/>
    </source>
</evidence>
<dbReference type="GO" id="GO:0003682">
    <property type="term" value="F:chromatin binding"/>
    <property type="evidence" value="ECO:0007669"/>
    <property type="project" value="TreeGrafter"/>
</dbReference>
<keyword evidence="3 6" id="KW-0863">Zinc-finger</keyword>
<evidence type="ECO:0000256" key="4">
    <source>
        <dbReference type="ARBA" id="ARBA00022833"/>
    </source>
</evidence>
<keyword evidence="10" id="KW-1185">Reference proteome</keyword>
<dbReference type="PROSITE" id="PS50016">
    <property type="entry name" value="ZF_PHD_2"/>
    <property type="match status" value="1"/>
</dbReference>
<feature type="compositionally biased region" description="Polar residues" evidence="7">
    <location>
        <begin position="339"/>
        <end position="352"/>
    </location>
</feature>
<feature type="compositionally biased region" description="Low complexity" evidence="7">
    <location>
        <begin position="203"/>
        <end position="215"/>
    </location>
</feature>
<keyword evidence="5" id="KW-0539">Nucleus</keyword>
<evidence type="ECO:0000256" key="1">
    <source>
        <dbReference type="ARBA" id="ARBA00004123"/>
    </source>
</evidence>
<feature type="region of interest" description="Disordered" evidence="7">
    <location>
        <begin position="485"/>
        <end position="533"/>
    </location>
</feature>
<feature type="region of interest" description="Disordered" evidence="7">
    <location>
        <begin position="160"/>
        <end position="218"/>
    </location>
</feature>
<dbReference type="GO" id="GO:0003677">
    <property type="term" value="F:DNA binding"/>
    <property type="evidence" value="ECO:0007669"/>
    <property type="project" value="TreeGrafter"/>
</dbReference>
<dbReference type="GO" id="GO:0045814">
    <property type="term" value="P:negative regulation of gene expression, epigenetic"/>
    <property type="evidence" value="ECO:0007669"/>
    <property type="project" value="TreeGrafter"/>
</dbReference>
<evidence type="ECO:0000313" key="9">
    <source>
        <dbReference type="EMBL" id="GFH45785.1"/>
    </source>
</evidence>
<feature type="compositionally biased region" description="Polar residues" evidence="7">
    <location>
        <begin position="523"/>
        <end position="533"/>
    </location>
</feature>
<feature type="compositionally biased region" description="Basic and acidic residues" evidence="7">
    <location>
        <begin position="189"/>
        <end position="199"/>
    </location>
</feature>
<proteinExistence type="predicted"/>
<dbReference type="Proteomes" id="UP001054902">
    <property type="component" value="Unassembled WGS sequence"/>
</dbReference>
<dbReference type="EMBL" id="BLLK01000022">
    <property type="protein sequence ID" value="GFH45785.1"/>
    <property type="molecule type" value="Genomic_DNA"/>
</dbReference>
<sequence length="908" mass="101991">MSPAKKAMKGESSASKTSNASTSSDAKDEKKKQPKSPSTTPRRSKRQRTPPKPSVEIITVTAGRKKRQRKVSQKMKEVQQTEQEKIEEMLRPNRKYRKRQKKSDGNLDNNDDVSNAKNSSCGKSSDDASHSDESSSLDENEMICCMCLCSVDYSDRDQFNWPVEEDSDSDSDSDADDDDDEDMNSSHDASMKDEDKESMKNGQSMTSSKQQSCSSEESEDFYGVKLPPDLHDPNNALLICDGCDRCYHQRCHFVPILSVPRKDWYCLICQYKAKILTMKKGQRGRPKLSSSPKKQREGGKLENGSKSNDLCLVDTSPPSVEELDVIYRVAQDEERDDTSGNNDSTPQKFENENTINGANHQISKSEIQMRFEYHSSQMKADLLRKGSQQLVKTIDHNLSSIRLCQNSIRALTETNNRARKALIEKYNRTHQLPQELVQNVMRLSKCKLKLRNVFFTLQHVIRNKKDREELRKWFVKAKEEGKFTPAKLCLPNGDNGKSTNKSASREDSKTNGSSVPMVISLDHGSTGNSEHASNKQVITDPVIDFEVLEQKLFVQGTIRTEPRFDIKDYDADEDDGEDESDDAPDKIKCCVCYSGHADEEDENDVIMCDGQHCFRAFHMKCCMPNVTQKMLDDSPDGTWFCPYCVCFAKTIHYTESEYHGYEEKEAHADNESTKSWDHADDIFPEALSALKAAEKWKIGKRNENSDHVLANLLGIEIAKDVDGTTEEGFTTNNDDINDDESDKTFDSGASKASSDGEEDDSSDDGSDGVDWGIDKSELSALSCSESDSDDDDSETDGNSQDSNVRKSKRLRRGSNPIYGEDTGAKPTNDIGKLDTANIVRGKRNRTKVDYNRLNDSMFGKKASSSIDDEEEYQFTMTESKKINESESESESDESSDEESETSGKSASN</sequence>
<evidence type="ECO:0000256" key="7">
    <source>
        <dbReference type="SAM" id="MobiDB-lite"/>
    </source>
</evidence>
<feature type="compositionally biased region" description="Acidic residues" evidence="7">
    <location>
        <begin position="786"/>
        <end position="795"/>
    </location>
</feature>
<feature type="compositionally biased region" description="Basic residues" evidence="7">
    <location>
        <begin position="92"/>
        <end position="101"/>
    </location>
</feature>
<feature type="compositionally biased region" description="Acidic residues" evidence="7">
    <location>
        <begin position="885"/>
        <end position="900"/>
    </location>
</feature>
<feature type="region of interest" description="Disordered" evidence="7">
    <location>
        <begin position="854"/>
        <end position="908"/>
    </location>
</feature>
<dbReference type="InterPro" id="IPR001965">
    <property type="entry name" value="Znf_PHD"/>
</dbReference>
<feature type="compositionally biased region" description="Acidic residues" evidence="7">
    <location>
        <begin position="755"/>
        <end position="767"/>
    </location>
</feature>
<reference evidence="9 10" key="1">
    <citation type="journal article" date="2021" name="Sci. Rep.">
        <title>The genome of the diatom Chaetoceros tenuissimus carries an ancient integrated fragment of an extant virus.</title>
        <authorList>
            <person name="Hongo Y."/>
            <person name="Kimura K."/>
            <person name="Takaki Y."/>
            <person name="Yoshida Y."/>
            <person name="Baba S."/>
            <person name="Kobayashi G."/>
            <person name="Nagasaki K."/>
            <person name="Hano T."/>
            <person name="Tomaru Y."/>
        </authorList>
    </citation>
    <scope>NUCLEOTIDE SEQUENCE [LARGE SCALE GENOMIC DNA]</scope>
    <source>
        <strain evidence="9 10">NIES-3715</strain>
    </source>
</reference>
<dbReference type="SUPFAM" id="SSF57903">
    <property type="entry name" value="FYVE/PHD zinc finger"/>
    <property type="match status" value="2"/>
</dbReference>
<feature type="region of interest" description="Disordered" evidence="7">
    <location>
        <begin position="1"/>
        <end position="137"/>
    </location>
</feature>
<dbReference type="AlphaFoldDB" id="A0AAD3H0F6"/>
<dbReference type="GO" id="GO:0008270">
    <property type="term" value="F:zinc ion binding"/>
    <property type="evidence" value="ECO:0007669"/>
    <property type="project" value="UniProtKB-KW"/>
</dbReference>
<dbReference type="PANTHER" id="PTHR12628">
    <property type="entry name" value="POLYCOMB-LIKE TRANSCRIPTION FACTOR"/>
    <property type="match status" value="1"/>
</dbReference>
<organism evidence="9 10">
    <name type="scientific">Chaetoceros tenuissimus</name>
    <dbReference type="NCBI Taxonomy" id="426638"/>
    <lineage>
        <taxon>Eukaryota</taxon>
        <taxon>Sar</taxon>
        <taxon>Stramenopiles</taxon>
        <taxon>Ochrophyta</taxon>
        <taxon>Bacillariophyta</taxon>
        <taxon>Coscinodiscophyceae</taxon>
        <taxon>Chaetocerotophycidae</taxon>
        <taxon>Chaetocerotales</taxon>
        <taxon>Chaetocerotaceae</taxon>
        <taxon>Chaetoceros</taxon>
    </lineage>
</organism>
<dbReference type="GO" id="GO:0005634">
    <property type="term" value="C:nucleus"/>
    <property type="evidence" value="ECO:0007669"/>
    <property type="project" value="UniProtKB-SubCell"/>
</dbReference>
<dbReference type="Pfam" id="PF00628">
    <property type="entry name" value="PHD"/>
    <property type="match status" value="1"/>
</dbReference>
<evidence type="ECO:0000256" key="5">
    <source>
        <dbReference type="ARBA" id="ARBA00023242"/>
    </source>
</evidence>
<accession>A0AAD3H0F6</accession>
<dbReference type="PROSITE" id="PS01359">
    <property type="entry name" value="ZF_PHD_1"/>
    <property type="match status" value="1"/>
</dbReference>
<dbReference type="InterPro" id="IPR019787">
    <property type="entry name" value="Znf_PHD-finger"/>
</dbReference>
<dbReference type="Gene3D" id="3.30.40.10">
    <property type="entry name" value="Zinc/RING finger domain, C3HC4 (zinc finger)"/>
    <property type="match status" value="2"/>
</dbReference>
<feature type="domain" description="PHD-type" evidence="8">
    <location>
        <begin position="586"/>
        <end position="647"/>
    </location>
</feature>
<keyword evidence="4" id="KW-0862">Zinc</keyword>
<feature type="compositionally biased region" description="Low complexity" evidence="7">
    <location>
        <begin position="12"/>
        <end position="24"/>
    </location>
</feature>
<dbReference type="InterPro" id="IPR019786">
    <property type="entry name" value="Zinc_finger_PHD-type_CS"/>
</dbReference>
<feature type="compositionally biased region" description="Basic and acidic residues" evidence="7">
    <location>
        <begin position="74"/>
        <end position="91"/>
    </location>
</feature>
<feature type="region of interest" description="Disordered" evidence="7">
    <location>
        <begin position="331"/>
        <end position="352"/>
    </location>
</feature>
<comment type="subcellular location">
    <subcellularLocation>
        <location evidence="1">Nucleus</location>
    </subcellularLocation>
</comment>
<keyword evidence="2" id="KW-0479">Metal-binding</keyword>
<evidence type="ECO:0000256" key="2">
    <source>
        <dbReference type="ARBA" id="ARBA00022723"/>
    </source>
</evidence>
<feature type="compositionally biased region" description="Acidic residues" evidence="7">
    <location>
        <begin position="163"/>
        <end position="183"/>
    </location>
</feature>
<feature type="compositionally biased region" description="Basic and acidic residues" evidence="7">
    <location>
        <begin position="124"/>
        <end position="133"/>
    </location>
</feature>
<dbReference type="PANTHER" id="PTHR12628:SF10">
    <property type="entry name" value="HOMEOBOX DOMAIN-CONTAINING PROTEIN"/>
    <property type="match status" value="1"/>
</dbReference>
<comment type="caution">
    <text evidence="9">The sequence shown here is derived from an EMBL/GenBank/DDBJ whole genome shotgun (WGS) entry which is preliminary data.</text>
</comment>
<evidence type="ECO:0000313" key="10">
    <source>
        <dbReference type="Proteomes" id="UP001054902"/>
    </source>
</evidence>
<evidence type="ECO:0000256" key="3">
    <source>
        <dbReference type="ARBA" id="ARBA00022771"/>
    </source>
</evidence>
<feature type="compositionally biased region" description="Basic residues" evidence="7">
    <location>
        <begin position="63"/>
        <end position="73"/>
    </location>
</feature>
<dbReference type="InterPro" id="IPR011011">
    <property type="entry name" value="Znf_FYVE_PHD"/>
</dbReference>
<dbReference type="InterPro" id="IPR013083">
    <property type="entry name" value="Znf_RING/FYVE/PHD"/>
</dbReference>
<feature type="compositionally biased region" description="Polar residues" evidence="7">
    <location>
        <begin position="106"/>
        <end position="123"/>
    </location>
</feature>
<dbReference type="SMART" id="SM00249">
    <property type="entry name" value="PHD"/>
    <property type="match status" value="2"/>
</dbReference>